<keyword evidence="3" id="KW-1185">Reference proteome</keyword>
<dbReference type="EMBL" id="BAAAPF010000021">
    <property type="protein sequence ID" value="GAA2114004.1"/>
    <property type="molecule type" value="Genomic_DNA"/>
</dbReference>
<dbReference type="Proteomes" id="UP001500443">
    <property type="component" value="Unassembled WGS sequence"/>
</dbReference>
<evidence type="ECO:0008006" key="4">
    <source>
        <dbReference type="Google" id="ProtNLM"/>
    </source>
</evidence>
<evidence type="ECO:0000313" key="3">
    <source>
        <dbReference type="Proteomes" id="UP001500443"/>
    </source>
</evidence>
<keyword evidence="1" id="KW-0732">Signal</keyword>
<evidence type="ECO:0000256" key="1">
    <source>
        <dbReference type="SAM" id="SignalP"/>
    </source>
</evidence>
<feature type="chain" id="PRO_5045195149" description="Secreted protein" evidence="1">
    <location>
        <begin position="28"/>
        <end position="151"/>
    </location>
</feature>
<dbReference type="RefSeq" id="WP_344288776.1">
    <property type="nucleotide sequence ID" value="NZ_BAAAPF010000021.1"/>
</dbReference>
<comment type="caution">
    <text evidence="2">The sequence shown here is derived from an EMBL/GenBank/DDBJ whole genome shotgun (WGS) entry which is preliminary data.</text>
</comment>
<organism evidence="2 3">
    <name type="scientific">Streptomyces synnematoformans</name>
    <dbReference type="NCBI Taxonomy" id="415721"/>
    <lineage>
        <taxon>Bacteria</taxon>
        <taxon>Bacillati</taxon>
        <taxon>Actinomycetota</taxon>
        <taxon>Actinomycetes</taxon>
        <taxon>Kitasatosporales</taxon>
        <taxon>Streptomycetaceae</taxon>
        <taxon>Streptomyces</taxon>
    </lineage>
</organism>
<protein>
    <recommendedName>
        <fullName evidence="4">Secreted protein</fullName>
    </recommendedName>
</protein>
<accession>A0ABP5JB55</accession>
<gene>
    <name evidence="2" type="ORF">GCM10009802_13050</name>
</gene>
<sequence>MRRILAAAATLGLASLAALVPASGAQAASANCESAWKSTPAGHFRAYDNSDCTGLLGSDAGNDSNWADSTGRFQGTANDKATSVVHKGTSGIAVKVYQHPHYSGGHTCLAKSGSYSETLSGHYYTNGVSVNNSISSHEWVWHGNCDKFLDS</sequence>
<proteinExistence type="predicted"/>
<feature type="signal peptide" evidence="1">
    <location>
        <begin position="1"/>
        <end position="27"/>
    </location>
</feature>
<name>A0ABP5JB55_9ACTN</name>
<dbReference type="Pfam" id="PF03995">
    <property type="entry name" value="Inhibitor_I36"/>
    <property type="match status" value="1"/>
</dbReference>
<evidence type="ECO:0000313" key="2">
    <source>
        <dbReference type="EMBL" id="GAA2114004.1"/>
    </source>
</evidence>
<reference evidence="3" key="1">
    <citation type="journal article" date="2019" name="Int. J. Syst. Evol. Microbiol.">
        <title>The Global Catalogue of Microorganisms (GCM) 10K type strain sequencing project: providing services to taxonomists for standard genome sequencing and annotation.</title>
        <authorList>
            <consortium name="The Broad Institute Genomics Platform"/>
            <consortium name="The Broad Institute Genome Sequencing Center for Infectious Disease"/>
            <person name="Wu L."/>
            <person name="Ma J."/>
        </authorList>
    </citation>
    <scope>NUCLEOTIDE SEQUENCE [LARGE SCALE GENOMIC DNA]</scope>
    <source>
        <strain evidence="3">JCM 15481</strain>
    </source>
</reference>